<comment type="caution">
    <text evidence="1">The sequence shown here is derived from an EMBL/GenBank/DDBJ whole genome shotgun (WGS) entry which is preliminary data.</text>
</comment>
<sequence length="378" mass="43781">MTKDEKKKLMQEAWNNLELPELPNTQAFPDIVWISRLINDDTAWDNELFEAYVKDPENKVLPAGVTFDEFTQYLFDTDQSFVTEPSDEKAIATRLEAENYYIETSFLYHKYGMDNKISQLENYRMKGFTFSISNDGRKDGYIAGEVAGKKLLDIEYYRAQPFGVDLKKLSSTELSALMKNLLVQANDTVTALNEMNKDDPDYVYFENDFENEKDTYKELREMILDKNLAFHVHTGVEDLYDTITSKYGEFAKKNIDDYFAMQRDVTGDALLHAVEEFAKGTTYETNWTANENSKGNTPSEAYFLLDDFGLTESSIVTVKVLNNISSKRAFYDENDEYITLKTLLEKAGFYGYDALVEKTEEDWNEEWSKMVDNNEVKE</sequence>
<name>A0A6A0B7W6_9LACT</name>
<gene>
    <name evidence="1" type="ORF">Hs20B_18280</name>
</gene>
<reference evidence="1 2" key="1">
    <citation type="submission" date="2020-02" db="EMBL/GenBank/DDBJ databases">
        <title>Draft genome sequence of Lactococcus sp. Hs20B0-1.</title>
        <authorList>
            <person name="Noda S."/>
            <person name="Yuki M."/>
            <person name="Ohkuma M."/>
        </authorList>
    </citation>
    <scope>NUCLEOTIDE SEQUENCE [LARGE SCALE GENOMIC DNA]</scope>
    <source>
        <strain evidence="1 2">Hs20B0-1</strain>
    </source>
</reference>
<organism evidence="1 2">
    <name type="scientific">Pseudolactococcus insecticola</name>
    <dbReference type="NCBI Taxonomy" id="2709158"/>
    <lineage>
        <taxon>Bacteria</taxon>
        <taxon>Bacillati</taxon>
        <taxon>Bacillota</taxon>
        <taxon>Bacilli</taxon>
        <taxon>Lactobacillales</taxon>
        <taxon>Streptococcaceae</taxon>
        <taxon>Pseudolactococcus</taxon>
    </lineage>
</organism>
<dbReference type="Proteomes" id="UP000475928">
    <property type="component" value="Unassembled WGS sequence"/>
</dbReference>
<accession>A0A6A0B7W6</accession>
<proteinExistence type="predicted"/>
<dbReference type="RefSeq" id="WP_172357922.1">
    <property type="nucleotide sequence ID" value="NZ_BLLH01000016.1"/>
</dbReference>
<dbReference type="AlphaFoldDB" id="A0A6A0B7W6"/>
<evidence type="ECO:0000313" key="2">
    <source>
        <dbReference type="Proteomes" id="UP000475928"/>
    </source>
</evidence>
<evidence type="ECO:0000313" key="1">
    <source>
        <dbReference type="EMBL" id="GFH41430.1"/>
    </source>
</evidence>
<keyword evidence="2" id="KW-1185">Reference proteome</keyword>
<protein>
    <submittedName>
        <fullName evidence="1">Uncharacterized protein</fullName>
    </submittedName>
</protein>
<dbReference type="EMBL" id="BLLH01000016">
    <property type="protein sequence ID" value="GFH41430.1"/>
    <property type="molecule type" value="Genomic_DNA"/>
</dbReference>